<dbReference type="GO" id="GO:0043093">
    <property type="term" value="P:FtsZ-dependent cytokinesis"/>
    <property type="evidence" value="ECO:0007669"/>
    <property type="project" value="UniProtKB-UniRule"/>
</dbReference>
<sequence length="101" mass="11881">MKPLIVILALLFLGLQYKLWFVQDGVWRVHQLKKQISEQLKDNTRLSRRNKTIAAEINDLKRGRAALEAHARNDLNMVKPNELFYVIVDKPKKKTRVVNHH</sequence>
<keyword evidence="1 7" id="KW-1003">Cell membrane</keyword>
<dbReference type="GO" id="GO:0032153">
    <property type="term" value="C:cell division site"/>
    <property type="evidence" value="ECO:0007669"/>
    <property type="project" value="UniProtKB-UniRule"/>
</dbReference>
<dbReference type="AlphaFoldDB" id="A0A370CHI7"/>
<dbReference type="Pfam" id="PF04977">
    <property type="entry name" value="DivIC"/>
    <property type="match status" value="1"/>
</dbReference>
<dbReference type="GO" id="GO:0030428">
    <property type="term" value="C:cell septum"/>
    <property type="evidence" value="ECO:0007669"/>
    <property type="project" value="TreeGrafter"/>
</dbReference>
<dbReference type="GO" id="GO:0005886">
    <property type="term" value="C:plasma membrane"/>
    <property type="evidence" value="ECO:0007669"/>
    <property type="project" value="UniProtKB-SubCell"/>
</dbReference>
<keyword evidence="2 7" id="KW-0132">Cell division</keyword>
<gene>
    <name evidence="7" type="primary">ftsB</name>
    <name evidence="8" type="ORF">CFE62_004470</name>
</gene>
<comment type="subcellular location">
    <subcellularLocation>
        <location evidence="7">Cell inner membrane</location>
        <topology evidence="7">Single-pass type II membrane protein</topology>
    </subcellularLocation>
    <text evidence="7">Localizes to the division septum.</text>
</comment>
<dbReference type="PANTHER" id="PTHR37485">
    <property type="entry name" value="CELL DIVISION PROTEIN FTSB"/>
    <property type="match status" value="1"/>
</dbReference>
<dbReference type="PANTHER" id="PTHR37485:SF1">
    <property type="entry name" value="CELL DIVISION PROTEIN FTSB"/>
    <property type="match status" value="1"/>
</dbReference>
<keyword evidence="6 7" id="KW-0131">Cell cycle</keyword>
<dbReference type="InterPro" id="IPR007060">
    <property type="entry name" value="FtsL/DivIC"/>
</dbReference>
<reference evidence="8 9" key="2">
    <citation type="journal article" date="2018" name="J. Invertebr. Pathol.">
        <title>'Candidatus Aquirickettsiella gammari' (Gammaproteobacteria: Legionellales: Coxiellaceae): A bacterial pathogen of the freshwater crustacean Gammarus fossarum (Malacostraca: Amphipoda).</title>
        <authorList>
            <person name="Bojko J."/>
            <person name="Dunn A.M."/>
            <person name="Stebbing P.D."/>
            <person name="van Aerle R."/>
            <person name="Bacela-Spychalska K."/>
            <person name="Bean T.P."/>
            <person name="Urrutia A."/>
            <person name="Stentiford G.D."/>
        </authorList>
    </citation>
    <scope>NUCLEOTIDE SEQUENCE [LARGE SCALE GENOMIC DNA]</scope>
    <source>
        <strain evidence="8">RA15029</strain>
    </source>
</reference>
<keyword evidence="3 7" id="KW-0812">Transmembrane</keyword>
<dbReference type="InterPro" id="IPR023081">
    <property type="entry name" value="Cell_div_FtsB"/>
</dbReference>
<name>A0A370CHI7_9COXI</name>
<comment type="caution">
    <text evidence="8">The sequence shown here is derived from an EMBL/GenBank/DDBJ whole genome shotgun (WGS) entry which is preliminary data.</text>
</comment>
<dbReference type="EMBL" id="NMOS02000010">
    <property type="protein sequence ID" value="RDH40362.1"/>
    <property type="molecule type" value="Genomic_DNA"/>
</dbReference>
<evidence type="ECO:0000256" key="6">
    <source>
        <dbReference type="ARBA" id="ARBA00023306"/>
    </source>
</evidence>
<dbReference type="Proteomes" id="UP000226429">
    <property type="component" value="Unassembled WGS sequence"/>
</dbReference>
<evidence type="ECO:0000256" key="3">
    <source>
        <dbReference type="ARBA" id="ARBA00022692"/>
    </source>
</evidence>
<keyword evidence="4 7" id="KW-1133">Transmembrane helix</keyword>
<evidence type="ECO:0000256" key="4">
    <source>
        <dbReference type="ARBA" id="ARBA00022989"/>
    </source>
</evidence>
<keyword evidence="7" id="KW-0997">Cell inner membrane</keyword>
<comment type="similarity">
    <text evidence="7">Belongs to the FtsB family.</text>
</comment>
<evidence type="ECO:0000256" key="5">
    <source>
        <dbReference type="ARBA" id="ARBA00023136"/>
    </source>
</evidence>
<comment type="subunit">
    <text evidence="7">Part of a complex composed of FtsB, FtsL and FtsQ.</text>
</comment>
<dbReference type="HAMAP" id="MF_00599">
    <property type="entry name" value="FtsB"/>
    <property type="match status" value="1"/>
</dbReference>
<evidence type="ECO:0000313" key="9">
    <source>
        <dbReference type="Proteomes" id="UP000226429"/>
    </source>
</evidence>
<evidence type="ECO:0000256" key="2">
    <source>
        <dbReference type="ARBA" id="ARBA00022618"/>
    </source>
</evidence>
<evidence type="ECO:0000256" key="7">
    <source>
        <dbReference type="HAMAP-Rule" id="MF_00599"/>
    </source>
</evidence>
<feature type="topological domain" description="Cytoplasmic" evidence="7">
    <location>
        <begin position="1"/>
        <end position="3"/>
    </location>
</feature>
<keyword evidence="5 7" id="KW-0472">Membrane</keyword>
<protein>
    <recommendedName>
        <fullName evidence="7">Cell division protein FtsB</fullName>
    </recommendedName>
</protein>
<proteinExistence type="inferred from homology"/>
<evidence type="ECO:0000256" key="1">
    <source>
        <dbReference type="ARBA" id="ARBA00022475"/>
    </source>
</evidence>
<dbReference type="NCBIfam" id="NF002058">
    <property type="entry name" value="PRK00888.1"/>
    <property type="match status" value="1"/>
</dbReference>
<evidence type="ECO:0000313" key="8">
    <source>
        <dbReference type="EMBL" id="RDH40362.1"/>
    </source>
</evidence>
<keyword evidence="9" id="KW-1185">Reference proteome</keyword>
<organism evidence="8 9">
    <name type="scientific">Candidatus Aquirickettsiella gammari</name>
    <dbReference type="NCBI Taxonomy" id="2016198"/>
    <lineage>
        <taxon>Bacteria</taxon>
        <taxon>Pseudomonadati</taxon>
        <taxon>Pseudomonadota</taxon>
        <taxon>Gammaproteobacteria</taxon>
        <taxon>Legionellales</taxon>
        <taxon>Coxiellaceae</taxon>
        <taxon>Candidatus Aquirickettsiella</taxon>
    </lineage>
</organism>
<accession>A0A370CHI7</accession>
<reference evidence="8 9" key="1">
    <citation type="journal article" date="2017" name="Int. J. Syst. Evol. Microbiol.">
        <title>Aquarickettsiella crustaci n. gen. n. sp. (Gammaproteobacteria: Legionellales: Coxiellaceae); a bacterial pathogen of the freshwater crustacean: Gammarus fossarum (Malacostraca: Amphipoda).</title>
        <authorList>
            <person name="Bojko J."/>
            <person name="Dunn A.M."/>
            <person name="Stebbing P.D."/>
            <person name="Van Aerle R."/>
            <person name="Bacela-Spychalska K."/>
            <person name="Bean T.P."/>
            <person name="Stentiford G.D."/>
        </authorList>
    </citation>
    <scope>NUCLEOTIDE SEQUENCE [LARGE SCALE GENOMIC DNA]</scope>
    <source>
        <strain evidence="8">RA15029</strain>
    </source>
</reference>
<comment type="function">
    <text evidence="7">Essential cell division protein. May link together the upstream cell division proteins, which are predominantly cytoplasmic, with the downstream cell division proteins, which are predominantly periplasmic.</text>
</comment>
<feature type="topological domain" description="Periplasmic" evidence="7">
    <location>
        <begin position="22"/>
        <end position="101"/>
    </location>
</feature>